<evidence type="ECO:0000256" key="3">
    <source>
        <dbReference type="ARBA" id="ARBA00022692"/>
    </source>
</evidence>
<evidence type="ECO:0000256" key="2">
    <source>
        <dbReference type="ARBA" id="ARBA00022448"/>
    </source>
</evidence>
<proteinExistence type="predicted"/>
<dbReference type="InterPro" id="IPR020846">
    <property type="entry name" value="MFS_dom"/>
</dbReference>
<feature type="transmembrane region" description="Helical" evidence="7">
    <location>
        <begin position="389"/>
        <end position="406"/>
    </location>
</feature>
<feature type="transmembrane region" description="Helical" evidence="7">
    <location>
        <begin position="219"/>
        <end position="241"/>
    </location>
</feature>
<feature type="transmembrane region" description="Helical" evidence="7">
    <location>
        <begin position="58"/>
        <end position="76"/>
    </location>
</feature>
<gene>
    <name evidence="9" type="ORF">BJX67DRAFT_333606</name>
</gene>
<keyword evidence="5 7" id="KW-0472">Membrane</keyword>
<evidence type="ECO:0000256" key="7">
    <source>
        <dbReference type="SAM" id="Phobius"/>
    </source>
</evidence>
<dbReference type="PANTHER" id="PTHR43791:SF18">
    <property type="entry name" value="NICOTINIC ACID TRANSPORTER TNA1, PUTATIVE (AFU_ORTHOLOGUE AFUA_3G03820)-RELATED"/>
    <property type="match status" value="1"/>
</dbReference>
<evidence type="ECO:0000313" key="10">
    <source>
        <dbReference type="Proteomes" id="UP001610432"/>
    </source>
</evidence>
<feature type="transmembrane region" description="Helical" evidence="7">
    <location>
        <begin position="427"/>
        <end position="445"/>
    </location>
</feature>
<feature type="transmembrane region" description="Helical" evidence="7">
    <location>
        <begin position="331"/>
        <end position="352"/>
    </location>
</feature>
<keyword evidence="3 7" id="KW-0812">Transmembrane</keyword>
<dbReference type="InterPro" id="IPR011701">
    <property type="entry name" value="MFS"/>
</dbReference>
<sequence length="512" mass="56995">MAQTSDSDLEKPGATALEHGNGNDTPLGEDGPKGALGLEAAPEFSQEMQKRVLRKMDLRLIPMLALLYLLAFLDRGNIGNAKIEGMLDDLHMSGQEYNWCLTVFFFTYVAFELPSNLLLKKLRPSRLLPSLMVAWGIVMTLMGIVTNYHGLLISRLFLGVAEAGLYPGIAYYITLWYPRHLAQYRQAMFFSAASIAGAFSGILAFAIAKMDGVGNYAGWRWIFILEGILTVLVGAIAPFMMHDFPETAKFLTDEERRYVIHTLRSQTAGHDLSREGVVEEQAKFRMKYVFDALTDWQIYVGLFMYWGITCPLYGISFFLPSIIQDLGYTSSTAQLLTVPIYTTAAVVAVFGAWMSDRYKKRSPFILFFMSLIAIGFIIVIASSDRGVPGVVYFGVFVAVVGIYPAFPGNVTWISSNLAGDYKRAAGMALHIGLGNLAGAMASNFYRSKDAPKYVLGHALELGFCVAGIIAVLILRFSYQGINRKRDHIDLTRYDAYEMAKMGDRSPLFRYML</sequence>
<feature type="transmembrane region" description="Helical" evidence="7">
    <location>
        <begin position="156"/>
        <end position="175"/>
    </location>
</feature>
<feature type="transmembrane region" description="Helical" evidence="7">
    <location>
        <begin position="296"/>
        <end position="319"/>
    </location>
</feature>
<dbReference type="GeneID" id="98142620"/>
<dbReference type="PROSITE" id="PS50850">
    <property type="entry name" value="MFS"/>
    <property type="match status" value="1"/>
</dbReference>
<feature type="transmembrane region" description="Helical" evidence="7">
    <location>
        <begin position="457"/>
        <end position="478"/>
    </location>
</feature>
<feature type="domain" description="Major facilitator superfamily (MFS) profile" evidence="8">
    <location>
        <begin position="60"/>
        <end position="485"/>
    </location>
</feature>
<dbReference type="Proteomes" id="UP001610432">
    <property type="component" value="Unassembled WGS sequence"/>
</dbReference>
<name>A0ABR4LYI0_9EURO</name>
<evidence type="ECO:0000256" key="1">
    <source>
        <dbReference type="ARBA" id="ARBA00004141"/>
    </source>
</evidence>
<evidence type="ECO:0000256" key="6">
    <source>
        <dbReference type="SAM" id="MobiDB-lite"/>
    </source>
</evidence>
<accession>A0ABR4LYI0</accession>
<evidence type="ECO:0000259" key="8">
    <source>
        <dbReference type="PROSITE" id="PS50850"/>
    </source>
</evidence>
<keyword evidence="2" id="KW-0813">Transport</keyword>
<dbReference type="Pfam" id="PF07690">
    <property type="entry name" value="MFS_1"/>
    <property type="match status" value="1"/>
</dbReference>
<feature type="transmembrane region" description="Helical" evidence="7">
    <location>
        <begin position="364"/>
        <end position="383"/>
    </location>
</feature>
<dbReference type="Gene3D" id="1.20.1250.20">
    <property type="entry name" value="MFS general substrate transporter like domains"/>
    <property type="match status" value="2"/>
</dbReference>
<dbReference type="InterPro" id="IPR036259">
    <property type="entry name" value="MFS_trans_sf"/>
</dbReference>
<feature type="transmembrane region" description="Helical" evidence="7">
    <location>
        <begin position="187"/>
        <end position="207"/>
    </location>
</feature>
<comment type="subcellular location">
    <subcellularLocation>
        <location evidence="1">Membrane</location>
        <topology evidence="1">Multi-pass membrane protein</topology>
    </subcellularLocation>
</comment>
<evidence type="ECO:0000256" key="5">
    <source>
        <dbReference type="ARBA" id="ARBA00023136"/>
    </source>
</evidence>
<evidence type="ECO:0000256" key="4">
    <source>
        <dbReference type="ARBA" id="ARBA00022989"/>
    </source>
</evidence>
<dbReference type="SUPFAM" id="SSF103473">
    <property type="entry name" value="MFS general substrate transporter"/>
    <property type="match status" value="1"/>
</dbReference>
<dbReference type="EMBL" id="JBFXLQ010000009">
    <property type="protein sequence ID" value="KAL2869603.1"/>
    <property type="molecule type" value="Genomic_DNA"/>
</dbReference>
<organism evidence="9 10">
    <name type="scientific">Aspergillus lucknowensis</name>
    <dbReference type="NCBI Taxonomy" id="176173"/>
    <lineage>
        <taxon>Eukaryota</taxon>
        <taxon>Fungi</taxon>
        <taxon>Dikarya</taxon>
        <taxon>Ascomycota</taxon>
        <taxon>Pezizomycotina</taxon>
        <taxon>Eurotiomycetes</taxon>
        <taxon>Eurotiomycetidae</taxon>
        <taxon>Eurotiales</taxon>
        <taxon>Aspergillaceae</taxon>
        <taxon>Aspergillus</taxon>
        <taxon>Aspergillus subgen. Nidulantes</taxon>
    </lineage>
</organism>
<protein>
    <submittedName>
        <fullName evidence="9">Major facilitator superfamily domain-containing protein</fullName>
    </submittedName>
</protein>
<comment type="caution">
    <text evidence="9">The sequence shown here is derived from an EMBL/GenBank/DDBJ whole genome shotgun (WGS) entry which is preliminary data.</text>
</comment>
<feature type="transmembrane region" description="Helical" evidence="7">
    <location>
        <begin position="96"/>
        <end position="119"/>
    </location>
</feature>
<evidence type="ECO:0000313" key="9">
    <source>
        <dbReference type="EMBL" id="KAL2869603.1"/>
    </source>
</evidence>
<keyword evidence="10" id="KW-1185">Reference proteome</keyword>
<keyword evidence="4 7" id="KW-1133">Transmembrane helix</keyword>
<feature type="region of interest" description="Disordered" evidence="6">
    <location>
        <begin position="1"/>
        <end position="36"/>
    </location>
</feature>
<dbReference type="RefSeq" id="XP_070888582.1">
    <property type="nucleotide sequence ID" value="XM_071027548.1"/>
</dbReference>
<feature type="transmembrane region" description="Helical" evidence="7">
    <location>
        <begin position="131"/>
        <end position="150"/>
    </location>
</feature>
<dbReference type="PANTHER" id="PTHR43791">
    <property type="entry name" value="PERMEASE-RELATED"/>
    <property type="match status" value="1"/>
</dbReference>
<reference evidence="9 10" key="1">
    <citation type="submission" date="2024-07" db="EMBL/GenBank/DDBJ databases">
        <title>Section-level genome sequencing and comparative genomics of Aspergillus sections Usti and Cavernicolus.</title>
        <authorList>
            <consortium name="Lawrence Berkeley National Laboratory"/>
            <person name="Nybo J.L."/>
            <person name="Vesth T.C."/>
            <person name="Theobald S."/>
            <person name="Frisvad J.C."/>
            <person name="Larsen T.O."/>
            <person name="Kjaerboelling I."/>
            <person name="Rothschild-Mancinelli K."/>
            <person name="Lyhne E.K."/>
            <person name="Kogle M.E."/>
            <person name="Barry K."/>
            <person name="Clum A."/>
            <person name="Na H."/>
            <person name="Ledsgaard L."/>
            <person name="Lin J."/>
            <person name="Lipzen A."/>
            <person name="Kuo A."/>
            <person name="Riley R."/>
            <person name="Mondo S."/>
            <person name="Labutti K."/>
            <person name="Haridas S."/>
            <person name="Pangalinan J."/>
            <person name="Salamov A.A."/>
            <person name="Simmons B.A."/>
            <person name="Magnuson J.K."/>
            <person name="Chen J."/>
            <person name="Drula E."/>
            <person name="Henrissat B."/>
            <person name="Wiebenga A."/>
            <person name="Lubbers R.J."/>
            <person name="Gomes A.C."/>
            <person name="Macurrencykelacurrency M.R."/>
            <person name="Stajich J."/>
            <person name="Grigoriev I.V."/>
            <person name="Mortensen U.H."/>
            <person name="De Vries R.P."/>
            <person name="Baker S.E."/>
            <person name="Andersen M.R."/>
        </authorList>
    </citation>
    <scope>NUCLEOTIDE SEQUENCE [LARGE SCALE GENOMIC DNA]</scope>
    <source>
        <strain evidence="9 10">CBS 449.75</strain>
    </source>
</reference>